<keyword evidence="4" id="KW-0677">Repeat</keyword>
<dbReference type="GO" id="GO:0033612">
    <property type="term" value="F:receptor serine/threonine kinase binding"/>
    <property type="evidence" value="ECO:0007669"/>
    <property type="project" value="TreeGrafter"/>
</dbReference>
<organism evidence="11 12">
    <name type="scientific">Papaver nudicaule</name>
    <name type="common">Iceland poppy</name>
    <dbReference type="NCBI Taxonomy" id="74823"/>
    <lineage>
        <taxon>Eukaryota</taxon>
        <taxon>Viridiplantae</taxon>
        <taxon>Streptophyta</taxon>
        <taxon>Embryophyta</taxon>
        <taxon>Tracheophyta</taxon>
        <taxon>Spermatophyta</taxon>
        <taxon>Magnoliopsida</taxon>
        <taxon>Ranunculales</taxon>
        <taxon>Papaveraceae</taxon>
        <taxon>Papaveroideae</taxon>
        <taxon>Papaver</taxon>
    </lineage>
</organism>
<keyword evidence="3 8" id="KW-0812">Transmembrane</keyword>
<dbReference type="SUPFAM" id="SSF56112">
    <property type="entry name" value="Protein kinase-like (PK-like)"/>
    <property type="match status" value="1"/>
</dbReference>
<feature type="domain" description="Protein kinase" evidence="10">
    <location>
        <begin position="489"/>
        <end position="756"/>
    </location>
</feature>
<dbReference type="InterPro" id="IPR001245">
    <property type="entry name" value="Ser-Thr/Tyr_kinase_cat_dom"/>
</dbReference>
<feature type="transmembrane region" description="Helical" evidence="8">
    <location>
        <begin position="399"/>
        <end position="424"/>
    </location>
</feature>
<dbReference type="Gene3D" id="3.80.10.10">
    <property type="entry name" value="Ribonuclease Inhibitor"/>
    <property type="match status" value="3"/>
</dbReference>
<dbReference type="GO" id="GO:0016020">
    <property type="term" value="C:membrane"/>
    <property type="evidence" value="ECO:0007669"/>
    <property type="project" value="UniProtKB-SubCell"/>
</dbReference>
<evidence type="ECO:0000313" key="12">
    <source>
        <dbReference type="Proteomes" id="UP001177140"/>
    </source>
</evidence>
<dbReference type="FunFam" id="3.80.10.10:FF:000380">
    <property type="entry name" value="Putative inactive leucine-rich repeat receptor-like protein kinase"/>
    <property type="match status" value="1"/>
</dbReference>
<comment type="caution">
    <text evidence="11">The sequence shown here is derived from an EMBL/GenBank/DDBJ whole genome shotgun (WGS) entry which is preliminary data.</text>
</comment>
<dbReference type="EMBL" id="JAJJMA010087993">
    <property type="protein sequence ID" value="MCL7029219.1"/>
    <property type="molecule type" value="Genomic_DNA"/>
</dbReference>
<dbReference type="GO" id="GO:0005524">
    <property type="term" value="F:ATP binding"/>
    <property type="evidence" value="ECO:0007669"/>
    <property type="project" value="InterPro"/>
</dbReference>
<dbReference type="InterPro" id="IPR011009">
    <property type="entry name" value="Kinase-like_dom_sf"/>
</dbReference>
<evidence type="ECO:0000313" key="11">
    <source>
        <dbReference type="EMBL" id="MCL7029219.1"/>
    </source>
</evidence>
<dbReference type="AlphaFoldDB" id="A0AA41S494"/>
<name>A0AA41S494_PAPNU</name>
<dbReference type="FunFam" id="3.80.10.10:FF:000155">
    <property type="entry name" value="Putative inactive leucine-rich repeat receptor-like protein kinase"/>
    <property type="match status" value="1"/>
</dbReference>
<evidence type="ECO:0000256" key="6">
    <source>
        <dbReference type="ARBA" id="ARBA00023136"/>
    </source>
</evidence>
<dbReference type="PROSITE" id="PS51450">
    <property type="entry name" value="LRR"/>
    <property type="match status" value="1"/>
</dbReference>
<keyword evidence="6 8" id="KW-0472">Membrane</keyword>
<gene>
    <name evidence="11" type="ORF">MKW94_016098</name>
</gene>
<feature type="chain" id="PRO_5041375313" description="Protein kinase domain-containing protein" evidence="9">
    <location>
        <begin position="29"/>
        <end position="776"/>
    </location>
</feature>
<dbReference type="GO" id="GO:0004672">
    <property type="term" value="F:protein kinase activity"/>
    <property type="evidence" value="ECO:0007669"/>
    <property type="project" value="InterPro"/>
</dbReference>
<sequence length="776" mass="86282">MLIFVFSMSRTFKIVWVLCLFLVRGTHELQSSQTQVLEQLRRHLEYPKQLEVWANYNGDICSIPSSLQLSLVCEGNSVTELKIMGESLADKVSKFDGFAIANQTLSSEFSVDTFFTTLSRLNNLKTLSLISLGIWGPLPDKIHRLYSLEFLDLSANFLYGSIPPKISTMSKLQILTLDGNYFNETVPDWFDSLSNLTILSLKSNQLKGPFPSSLGKIKTLTDLGLCRNNITGELPDLGGLTSLHVLDLRENQMDSKLPVLPRGLVTVLLSKNSFDGQIPQQYGELNQLQHLDLSFNSLRGLPPSSLFSLSNISFLNLASNMLSGSLPYRLKCGRVLGYVDISTNRFTGGLPACLRTTSDKRVMKVVGNCLSVDTQHQHPLSYCQSIPVEKDSTSKAKPIVVLVGVIIAIVLLILLLVICLVILCKRCRRGTSEQNLLPKAVQENSITGFSSEMLANARLISQAAKLGQQGIPTYRLFTVEELKEATNNFDQSAFLGEGSIGKLYKGKLENGTYVAVRCLALFKRDSIRNLKLRLDLLSKLRHPHLVILLGHCIDGGERDDSTCNRVYLIYEYVPSGSLYTYISEDSEKILKWSDRLAVLIGVAKAVHFLHTGIIPGFLNNRLKANNILLDEHRIAKLSDYGLSIITKEIDKHEVKKEANKSWQTTKLEDDVYSFGFILLEMLVGPTAAGRGESYLLNEMTSFSSHDDRKRIVDPIVLSTSTQESLSIVISITNKCISPEVSSRPSFEDVLWNLQYAAQVQATADGGDQRPDSAVQQ</sequence>
<proteinExistence type="predicted"/>
<dbReference type="Pfam" id="PF07714">
    <property type="entry name" value="PK_Tyr_Ser-Thr"/>
    <property type="match status" value="1"/>
</dbReference>
<dbReference type="Pfam" id="PF13855">
    <property type="entry name" value="LRR_8"/>
    <property type="match status" value="2"/>
</dbReference>
<keyword evidence="2" id="KW-0433">Leucine-rich repeat</keyword>
<dbReference type="PROSITE" id="PS50011">
    <property type="entry name" value="PROTEIN_KINASE_DOM"/>
    <property type="match status" value="1"/>
</dbReference>
<dbReference type="InterPro" id="IPR000719">
    <property type="entry name" value="Prot_kinase_dom"/>
</dbReference>
<dbReference type="SUPFAM" id="SSF52058">
    <property type="entry name" value="L domain-like"/>
    <property type="match status" value="1"/>
</dbReference>
<dbReference type="InterPro" id="IPR001611">
    <property type="entry name" value="Leu-rich_rpt"/>
</dbReference>
<dbReference type="InterPro" id="IPR032675">
    <property type="entry name" value="LRR_dom_sf"/>
</dbReference>
<dbReference type="FunFam" id="3.30.200.20:FF:000479">
    <property type="entry name" value="Putative inactive leucine-rich repeat receptor-like protein kinase"/>
    <property type="match status" value="1"/>
</dbReference>
<evidence type="ECO:0000256" key="7">
    <source>
        <dbReference type="ARBA" id="ARBA00023180"/>
    </source>
</evidence>
<keyword evidence="5 8" id="KW-1133">Transmembrane helix</keyword>
<dbReference type="Proteomes" id="UP001177140">
    <property type="component" value="Unassembled WGS sequence"/>
</dbReference>
<evidence type="ECO:0000259" key="10">
    <source>
        <dbReference type="PROSITE" id="PS50011"/>
    </source>
</evidence>
<dbReference type="InterPro" id="IPR003591">
    <property type="entry name" value="Leu-rich_rpt_typical-subtyp"/>
</dbReference>
<keyword evidence="12" id="KW-1185">Reference proteome</keyword>
<evidence type="ECO:0000256" key="2">
    <source>
        <dbReference type="ARBA" id="ARBA00022614"/>
    </source>
</evidence>
<dbReference type="FunFam" id="1.10.510.10:FF:000657">
    <property type="entry name" value="Putative inactive leucine-rich repeat receptor-like protein kinase"/>
    <property type="match status" value="1"/>
</dbReference>
<dbReference type="SMART" id="SM00369">
    <property type="entry name" value="LRR_TYP"/>
    <property type="match status" value="4"/>
</dbReference>
<protein>
    <recommendedName>
        <fullName evidence="10">Protein kinase domain-containing protein</fullName>
    </recommendedName>
</protein>
<evidence type="ECO:0000256" key="4">
    <source>
        <dbReference type="ARBA" id="ARBA00022737"/>
    </source>
</evidence>
<dbReference type="Gene3D" id="3.30.200.20">
    <property type="entry name" value="Phosphorylase Kinase, domain 1"/>
    <property type="match status" value="1"/>
</dbReference>
<comment type="subcellular location">
    <subcellularLocation>
        <location evidence="1">Membrane</location>
    </subcellularLocation>
</comment>
<dbReference type="PANTHER" id="PTHR48056">
    <property type="entry name" value="LRR RECEPTOR-LIKE SERINE/THREONINE-PROTEIN KINASE-RELATED"/>
    <property type="match status" value="1"/>
</dbReference>
<evidence type="ECO:0000256" key="9">
    <source>
        <dbReference type="SAM" id="SignalP"/>
    </source>
</evidence>
<evidence type="ECO:0000256" key="5">
    <source>
        <dbReference type="ARBA" id="ARBA00022989"/>
    </source>
</evidence>
<feature type="signal peptide" evidence="9">
    <location>
        <begin position="1"/>
        <end position="28"/>
    </location>
</feature>
<accession>A0AA41S494</accession>
<dbReference type="PANTHER" id="PTHR48056:SF61">
    <property type="entry name" value="PROTEIN KINASE DOMAIN-CONTAINING PROTEIN"/>
    <property type="match status" value="1"/>
</dbReference>
<dbReference type="Gene3D" id="1.10.510.10">
    <property type="entry name" value="Transferase(Phosphotransferase) domain 1"/>
    <property type="match status" value="1"/>
</dbReference>
<keyword evidence="7" id="KW-0325">Glycoprotein</keyword>
<feature type="transmembrane region" description="Helical" evidence="8">
    <location>
        <begin position="596"/>
        <end position="618"/>
    </location>
</feature>
<evidence type="ECO:0000256" key="1">
    <source>
        <dbReference type="ARBA" id="ARBA00004370"/>
    </source>
</evidence>
<keyword evidence="9" id="KW-0732">Signal</keyword>
<reference evidence="11" key="1">
    <citation type="submission" date="2022-03" db="EMBL/GenBank/DDBJ databases">
        <title>A functionally conserved STORR gene fusion in Papaver species that diverged 16.8 million years ago.</title>
        <authorList>
            <person name="Catania T."/>
        </authorList>
    </citation>
    <scope>NUCLEOTIDE SEQUENCE</scope>
    <source>
        <strain evidence="11">S-191538</strain>
    </source>
</reference>
<dbReference type="InterPro" id="IPR050647">
    <property type="entry name" value="Plant_LRR-RLKs"/>
</dbReference>
<evidence type="ECO:0000256" key="8">
    <source>
        <dbReference type="SAM" id="Phobius"/>
    </source>
</evidence>
<evidence type="ECO:0000256" key="3">
    <source>
        <dbReference type="ARBA" id="ARBA00022692"/>
    </source>
</evidence>